<reference evidence="2" key="1">
    <citation type="submission" date="2021-07" db="EMBL/GenBank/DDBJ databases">
        <authorList>
            <person name="Branca A.L. A."/>
        </authorList>
    </citation>
    <scope>NUCLEOTIDE SEQUENCE</scope>
</reference>
<evidence type="ECO:0000256" key="1">
    <source>
        <dbReference type="SAM" id="MobiDB-lite"/>
    </source>
</evidence>
<accession>A0A9W4K3M2</accession>
<proteinExistence type="predicted"/>
<sequence>MTNYGDAWNTTYDTTTGSAYDTTAGSAYDTTAGSAYDTTAGSAYTPTGSSTYNTLGSTYSPSGYGTYGTRDYGTVGYGSNTAATTYDTDTGRGTTSYDPATGAYDQHLDYNTPTGRRHHRERVNSAGTYRHRDVDRYDDGSARVHKEYDNPNTGTSYHRDFTR</sequence>
<feature type="compositionally biased region" description="Basic and acidic residues" evidence="1">
    <location>
        <begin position="130"/>
        <end position="149"/>
    </location>
</feature>
<dbReference type="AlphaFoldDB" id="A0A9W4K3M2"/>
<comment type="caution">
    <text evidence="2">The sequence shown here is derived from an EMBL/GenBank/DDBJ whole genome shotgun (WGS) entry which is preliminary data.</text>
</comment>
<protein>
    <recommendedName>
        <fullName evidence="4">Endo-1,3(4)-beta-glucanase</fullName>
    </recommendedName>
</protein>
<evidence type="ECO:0008006" key="4">
    <source>
        <dbReference type="Google" id="ProtNLM"/>
    </source>
</evidence>
<feature type="compositionally biased region" description="Low complexity" evidence="1">
    <location>
        <begin position="83"/>
        <end position="95"/>
    </location>
</feature>
<evidence type="ECO:0000313" key="3">
    <source>
        <dbReference type="Proteomes" id="UP001154252"/>
    </source>
</evidence>
<organism evidence="2 3">
    <name type="scientific">Penicillium egyptiacum</name>
    <dbReference type="NCBI Taxonomy" id="1303716"/>
    <lineage>
        <taxon>Eukaryota</taxon>
        <taxon>Fungi</taxon>
        <taxon>Dikarya</taxon>
        <taxon>Ascomycota</taxon>
        <taxon>Pezizomycotina</taxon>
        <taxon>Eurotiomycetes</taxon>
        <taxon>Eurotiomycetidae</taxon>
        <taxon>Eurotiales</taxon>
        <taxon>Aspergillaceae</taxon>
        <taxon>Penicillium</taxon>
    </lineage>
</organism>
<dbReference type="Proteomes" id="UP001154252">
    <property type="component" value="Unassembled WGS sequence"/>
</dbReference>
<name>A0A9W4K3M2_9EURO</name>
<dbReference type="EMBL" id="CAJVRC010000839">
    <property type="protein sequence ID" value="CAG8888638.1"/>
    <property type="molecule type" value="Genomic_DNA"/>
</dbReference>
<dbReference type="OrthoDB" id="4525958at2759"/>
<feature type="region of interest" description="Disordered" evidence="1">
    <location>
        <begin position="83"/>
        <end position="163"/>
    </location>
</feature>
<evidence type="ECO:0000313" key="2">
    <source>
        <dbReference type="EMBL" id="CAG8888638.1"/>
    </source>
</evidence>
<gene>
    <name evidence="2" type="ORF">PEGY_LOCUS1712</name>
</gene>
<keyword evidence="3" id="KW-1185">Reference proteome</keyword>